<evidence type="ECO:0000256" key="16">
    <source>
        <dbReference type="PIRSR" id="PIRSR606309-2"/>
    </source>
</evidence>
<dbReference type="GO" id="GO:0046872">
    <property type="term" value="F:metal ion binding"/>
    <property type="evidence" value="ECO:0007669"/>
    <property type="project" value="UniProtKB-KW"/>
</dbReference>
<keyword evidence="13 17" id="KW-0464">Manganese</keyword>
<dbReference type="KEGG" id="cjap:GWK36_06020"/>
<keyword evidence="11 17" id="KW-0460">Magnesium</keyword>
<evidence type="ECO:0000256" key="14">
    <source>
        <dbReference type="ARBA" id="ARBA00049244"/>
    </source>
</evidence>
<evidence type="ECO:0000256" key="4">
    <source>
        <dbReference type="ARBA" id="ARBA00022679"/>
    </source>
</evidence>
<evidence type="ECO:0000256" key="7">
    <source>
        <dbReference type="ARBA" id="ARBA00022722"/>
    </source>
</evidence>
<comment type="cofactor">
    <cofactor evidence="1 18">
        <name>Mn(2+)</name>
        <dbReference type="ChEBI" id="CHEBI:29035"/>
    </cofactor>
</comment>
<dbReference type="Gene3D" id="3.30.420.10">
    <property type="entry name" value="Ribonuclease H-like superfamily/Ribonuclease H"/>
    <property type="match status" value="1"/>
</dbReference>
<keyword evidence="12 18" id="KW-0239">DNA-directed DNA polymerase</keyword>
<evidence type="ECO:0000256" key="6">
    <source>
        <dbReference type="ARBA" id="ARBA00022705"/>
    </source>
</evidence>
<reference evidence="21" key="1">
    <citation type="submission" date="2020-01" db="EMBL/GenBank/DDBJ databases">
        <title>Caldichromatium gen. nov., sp. nov., a thermophilic purple sulfur bacterium member of the family Chromatiaceae isolated from Nakabusa hot spring, Japan.</title>
        <authorList>
            <person name="Saini M.K."/>
            <person name="Hanada S."/>
            <person name="Tank M."/>
        </authorList>
    </citation>
    <scope>NUCLEOTIDE SEQUENCE [LARGE SCALE GENOMIC DNA]</scope>
    <source>
        <strain evidence="21">No.7</strain>
    </source>
</reference>
<dbReference type="GO" id="GO:0003887">
    <property type="term" value="F:DNA-directed DNA polymerase activity"/>
    <property type="evidence" value="ECO:0007669"/>
    <property type="project" value="UniProtKB-KW"/>
</dbReference>
<dbReference type="EC" id="2.7.7.7" evidence="2 18"/>
<feature type="binding site" evidence="17">
    <location>
        <position position="9"/>
    </location>
    <ligand>
        <name>a divalent metal cation</name>
        <dbReference type="ChEBI" id="CHEBI:60240"/>
        <label>1</label>
        <note>catalytic</note>
    </ligand>
</feature>
<comment type="catalytic activity">
    <reaction evidence="14 18">
        <text>DNA(n) + a 2'-deoxyribonucleoside 5'-triphosphate = DNA(n+1) + diphosphate</text>
        <dbReference type="Rhea" id="RHEA:22508"/>
        <dbReference type="Rhea" id="RHEA-COMP:17339"/>
        <dbReference type="Rhea" id="RHEA-COMP:17340"/>
        <dbReference type="ChEBI" id="CHEBI:33019"/>
        <dbReference type="ChEBI" id="CHEBI:61560"/>
        <dbReference type="ChEBI" id="CHEBI:173112"/>
        <dbReference type="EC" id="2.7.7.7"/>
    </reaction>
</comment>
<dbReference type="GO" id="GO:0008408">
    <property type="term" value="F:3'-5' exonuclease activity"/>
    <property type="evidence" value="ECO:0007669"/>
    <property type="project" value="TreeGrafter"/>
</dbReference>
<dbReference type="FunFam" id="3.30.420.10:FF:000012">
    <property type="entry name" value="DNA polymerase III subunit epsilon"/>
    <property type="match status" value="1"/>
</dbReference>
<feature type="binding site" evidence="17">
    <location>
        <position position="7"/>
    </location>
    <ligand>
        <name>a divalent metal cation</name>
        <dbReference type="ChEBI" id="CHEBI:60240"/>
        <label>1</label>
        <note>catalytic</note>
    </ligand>
</feature>
<dbReference type="Pfam" id="PF00929">
    <property type="entry name" value="RNase_T"/>
    <property type="match status" value="1"/>
</dbReference>
<feature type="binding site" evidence="16">
    <location>
        <position position="9"/>
    </location>
    <ligand>
        <name>substrate</name>
    </ligand>
</feature>
<evidence type="ECO:0000259" key="19">
    <source>
        <dbReference type="SMART" id="SM00479"/>
    </source>
</evidence>
<evidence type="ECO:0000256" key="12">
    <source>
        <dbReference type="ARBA" id="ARBA00022932"/>
    </source>
</evidence>
<dbReference type="InterPro" id="IPR013520">
    <property type="entry name" value="Ribonucl_H"/>
</dbReference>
<dbReference type="InterPro" id="IPR012337">
    <property type="entry name" value="RNaseH-like_sf"/>
</dbReference>
<keyword evidence="6 18" id="KW-0235">DNA replication</keyword>
<organism evidence="20 21">
    <name type="scientific">Caldichromatium japonicum</name>
    <dbReference type="NCBI Taxonomy" id="2699430"/>
    <lineage>
        <taxon>Bacteria</taxon>
        <taxon>Pseudomonadati</taxon>
        <taxon>Pseudomonadota</taxon>
        <taxon>Gammaproteobacteria</taxon>
        <taxon>Chromatiales</taxon>
        <taxon>Chromatiaceae</taxon>
        <taxon>Caldichromatium</taxon>
    </lineage>
</organism>
<keyword evidence="7 18" id="KW-0540">Nuclease</keyword>
<evidence type="ECO:0000256" key="5">
    <source>
        <dbReference type="ARBA" id="ARBA00022695"/>
    </source>
</evidence>
<evidence type="ECO:0000256" key="15">
    <source>
        <dbReference type="PIRSR" id="PIRSR606309-1"/>
    </source>
</evidence>
<comment type="function">
    <text evidence="18">DNA polymerase III is a complex, multichain enzyme responsible for most of the replicative synthesis in bacteria. The epsilon subunit contain the editing function and is a proofreading 3'-5' exonuclease.</text>
</comment>
<dbReference type="SMART" id="SM00479">
    <property type="entry name" value="EXOIII"/>
    <property type="match status" value="1"/>
</dbReference>
<evidence type="ECO:0000256" key="13">
    <source>
        <dbReference type="ARBA" id="ARBA00023211"/>
    </source>
</evidence>
<evidence type="ECO:0000256" key="8">
    <source>
        <dbReference type="ARBA" id="ARBA00022723"/>
    </source>
</evidence>
<keyword evidence="9 18" id="KW-0378">Hydrolase</keyword>
<dbReference type="CDD" id="cd06131">
    <property type="entry name" value="DNA_pol_III_epsilon_Ecoli_like"/>
    <property type="match status" value="1"/>
</dbReference>
<keyword evidence="5 18" id="KW-0548">Nucleotidyltransferase</keyword>
<name>A0A6G7VC67_9GAMM</name>
<dbReference type="EMBL" id="CP048029">
    <property type="protein sequence ID" value="QIK37611.1"/>
    <property type="molecule type" value="Genomic_DNA"/>
</dbReference>
<evidence type="ECO:0000256" key="18">
    <source>
        <dbReference type="RuleBase" id="RU364087"/>
    </source>
</evidence>
<protein>
    <recommendedName>
        <fullName evidence="3 18">DNA polymerase III subunit epsilon</fullName>
        <ecNumber evidence="2 18">2.7.7.7</ecNumber>
    </recommendedName>
</protein>
<keyword evidence="4 18" id="KW-0808">Transferase</keyword>
<feature type="binding site" evidence="16">
    <location>
        <position position="7"/>
    </location>
    <ligand>
        <name>substrate</name>
    </ligand>
</feature>
<dbReference type="InterPro" id="IPR036397">
    <property type="entry name" value="RNaseH_sf"/>
</dbReference>
<feature type="domain" description="Exonuclease" evidence="19">
    <location>
        <begin position="2"/>
        <end position="176"/>
    </location>
</feature>
<comment type="subunit">
    <text evidence="18">DNA polymerase III contains a core (composed of alpha, epsilon and theta chains) that associates with a tau subunit. This core dimerizes to form the POLIII' complex. PolIII' associates with the gamma complex (composed of gamma, delta, delta', psi and chi chains) and with the beta chain to form the complete DNA polymerase III complex.</text>
</comment>
<feature type="active site" description="Proton acceptor" evidence="15">
    <location>
        <position position="154"/>
    </location>
</feature>
<keyword evidence="10 18" id="KW-0269">Exonuclease</keyword>
<dbReference type="SUPFAM" id="SSF53098">
    <property type="entry name" value="Ribonuclease H-like"/>
    <property type="match status" value="1"/>
</dbReference>
<feature type="binding site" evidence="17">
    <location>
        <position position="159"/>
    </location>
    <ligand>
        <name>a divalent metal cation</name>
        <dbReference type="ChEBI" id="CHEBI:60240"/>
        <label>1</label>
        <note>catalytic</note>
    </ligand>
</feature>
<evidence type="ECO:0000313" key="20">
    <source>
        <dbReference type="EMBL" id="QIK37611.1"/>
    </source>
</evidence>
<evidence type="ECO:0000256" key="9">
    <source>
        <dbReference type="ARBA" id="ARBA00022801"/>
    </source>
</evidence>
<evidence type="ECO:0000256" key="1">
    <source>
        <dbReference type="ARBA" id="ARBA00001936"/>
    </source>
</evidence>
<dbReference type="AlphaFoldDB" id="A0A6G7VC67"/>
<sequence length="242" mass="26631">MRQIVLDTETTGLEPCEGHRIIEIGCIELIDRRLTGNNFHLYLNPERAIDLDAVNVHGITAEFLAQKPKFAEIAESLLDYLRGAELIIHNAAFDVAFLDHELQLWKGESAPRVAELCGICDTLSLARQLFPGQRNSLDALCKRYAIDNSKRIAHGALLDAGLLAEVYLAMTGGQVALHLGDELRRDPGAGRGLGSRGHIDPQRPPLRVVRASDEEEMAHRARLAAIEAASGQCVWLSEDRSV</sequence>
<feature type="binding site" evidence="16">
    <location>
        <position position="57"/>
    </location>
    <ligand>
        <name>substrate</name>
    </ligand>
</feature>
<keyword evidence="8 17" id="KW-0479">Metal-binding</keyword>
<evidence type="ECO:0000256" key="2">
    <source>
        <dbReference type="ARBA" id="ARBA00012417"/>
    </source>
</evidence>
<evidence type="ECO:0000256" key="10">
    <source>
        <dbReference type="ARBA" id="ARBA00022839"/>
    </source>
</evidence>
<dbReference type="NCBIfam" id="TIGR00573">
    <property type="entry name" value="dnaq"/>
    <property type="match status" value="1"/>
</dbReference>
<dbReference type="GO" id="GO:0005829">
    <property type="term" value="C:cytosol"/>
    <property type="evidence" value="ECO:0007669"/>
    <property type="project" value="TreeGrafter"/>
</dbReference>
<evidence type="ECO:0000256" key="17">
    <source>
        <dbReference type="PIRSR" id="PIRSR606309-3"/>
    </source>
</evidence>
<dbReference type="InterPro" id="IPR006309">
    <property type="entry name" value="DnaQ_proteo"/>
</dbReference>
<feature type="binding site" evidence="16">
    <location>
        <position position="159"/>
    </location>
    <ligand>
        <name>substrate</name>
    </ligand>
</feature>
<comment type="cofactor">
    <cofactor evidence="17">
        <name>Mg(2+)</name>
        <dbReference type="ChEBI" id="CHEBI:18420"/>
    </cofactor>
    <cofactor evidence="17">
        <name>Mn(2+)</name>
        <dbReference type="ChEBI" id="CHEBI:29035"/>
    </cofactor>
    <text evidence="17">Binds 2 divalent metal cations. Magnesium or manganese.</text>
</comment>
<gene>
    <name evidence="18 20" type="primary">dnaQ</name>
    <name evidence="20" type="ORF">GWK36_06020</name>
</gene>
<dbReference type="GO" id="GO:0003677">
    <property type="term" value="F:DNA binding"/>
    <property type="evidence" value="ECO:0007669"/>
    <property type="project" value="InterPro"/>
</dbReference>
<evidence type="ECO:0000256" key="11">
    <source>
        <dbReference type="ARBA" id="ARBA00022842"/>
    </source>
</evidence>
<dbReference type="NCBIfam" id="NF004316">
    <property type="entry name" value="PRK05711.1"/>
    <property type="match status" value="1"/>
</dbReference>
<dbReference type="PANTHER" id="PTHR30231">
    <property type="entry name" value="DNA POLYMERASE III SUBUNIT EPSILON"/>
    <property type="match status" value="1"/>
</dbReference>
<dbReference type="PANTHER" id="PTHR30231:SF41">
    <property type="entry name" value="DNA POLYMERASE III SUBUNIT EPSILON"/>
    <property type="match status" value="1"/>
</dbReference>
<dbReference type="InterPro" id="IPR006054">
    <property type="entry name" value="DnaQ"/>
</dbReference>
<keyword evidence="21" id="KW-1185">Reference proteome</keyword>
<evidence type="ECO:0000256" key="3">
    <source>
        <dbReference type="ARBA" id="ARBA00020352"/>
    </source>
</evidence>
<proteinExistence type="predicted"/>
<dbReference type="NCBIfam" id="TIGR01406">
    <property type="entry name" value="dnaQ_proteo"/>
    <property type="match status" value="1"/>
</dbReference>
<accession>A0A6G7VC67</accession>
<dbReference type="GO" id="GO:0045004">
    <property type="term" value="P:DNA replication proofreading"/>
    <property type="evidence" value="ECO:0007669"/>
    <property type="project" value="TreeGrafter"/>
</dbReference>
<dbReference type="Proteomes" id="UP000502699">
    <property type="component" value="Chromosome"/>
</dbReference>
<dbReference type="RefSeq" id="WP_166270376.1">
    <property type="nucleotide sequence ID" value="NZ_CP048029.1"/>
</dbReference>
<evidence type="ECO:0000313" key="21">
    <source>
        <dbReference type="Proteomes" id="UP000502699"/>
    </source>
</evidence>